<evidence type="ECO:0000313" key="2">
    <source>
        <dbReference type="Proteomes" id="UP000483432"/>
    </source>
</evidence>
<accession>A0A7C9JWK7</accession>
<organism evidence="1 2">
    <name type="scientific">Sulfuriferula multivorans</name>
    <dbReference type="NCBI Taxonomy" id="1559896"/>
    <lineage>
        <taxon>Bacteria</taxon>
        <taxon>Pseudomonadati</taxon>
        <taxon>Pseudomonadota</taxon>
        <taxon>Betaproteobacteria</taxon>
        <taxon>Nitrosomonadales</taxon>
        <taxon>Sulfuricellaceae</taxon>
        <taxon>Sulfuriferula</taxon>
    </lineage>
</organism>
<dbReference type="Proteomes" id="UP000483432">
    <property type="component" value="Unassembled WGS sequence"/>
</dbReference>
<reference evidence="1 2" key="1">
    <citation type="submission" date="2019-09" db="EMBL/GenBank/DDBJ databases">
        <title>H2 Metabolism Revealed by Metagenomic Analysis in Subglacial Sediment of East Antarctica.</title>
        <authorList>
            <person name="Yang Z."/>
            <person name="Zhang Y."/>
            <person name="Lv Y."/>
            <person name="Yan W."/>
            <person name="Xiao X."/>
            <person name="Sun B."/>
            <person name="Ma H."/>
        </authorList>
    </citation>
    <scope>NUCLEOTIDE SEQUENCE [LARGE SCALE GENOMIC DNA]</scope>
    <source>
        <strain evidence="1">Bin2_2</strain>
    </source>
</reference>
<dbReference type="AlphaFoldDB" id="A0A7C9JWK7"/>
<protein>
    <submittedName>
        <fullName evidence="1">Uncharacterized protein</fullName>
    </submittedName>
</protein>
<gene>
    <name evidence="1" type="ORF">GZ085_03825</name>
</gene>
<evidence type="ECO:0000313" key="1">
    <source>
        <dbReference type="EMBL" id="NDP47516.1"/>
    </source>
</evidence>
<comment type="caution">
    <text evidence="1">The sequence shown here is derived from an EMBL/GenBank/DDBJ whole genome shotgun (WGS) entry which is preliminary data.</text>
</comment>
<proteinExistence type="predicted"/>
<name>A0A7C9JWK7_9PROT</name>
<sequence length="250" mass="29073">MMRKLFHESLTVLENAFRRLEQQVPPPQEVEWADGFVYRYTEKTIYQALILKLARSISTLRAVDVLLLHGLLQEQASLHRILDEIQEDILFLAAAITNDEITKRHEQYLFAFFAEEFPDPKNTLARHEKPNLPPRKKIRAYVTRVLSTDPNPDQAHNVGEIISSVYSGYIHASAPQTMDMYGGEPPQFYLSGMHETPRMQEHINDAWNYFYRGLMSAIVIAKAFGDKSLVDVMYEYIKRFELTSETRFNE</sequence>
<dbReference type="EMBL" id="JAAFGW010000036">
    <property type="protein sequence ID" value="NDP47516.1"/>
    <property type="molecule type" value="Genomic_DNA"/>
</dbReference>